<evidence type="ECO:0000313" key="3">
    <source>
        <dbReference type="Proteomes" id="UP000217211"/>
    </source>
</evidence>
<keyword evidence="1" id="KW-0472">Membrane</keyword>
<feature type="transmembrane region" description="Helical" evidence="1">
    <location>
        <begin position="28"/>
        <end position="51"/>
    </location>
</feature>
<protein>
    <recommendedName>
        <fullName evidence="4">Transmembrane protein</fullName>
    </recommendedName>
</protein>
<evidence type="ECO:0008006" key="4">
    <source>
        <dbReference type="Google" id="ProtNLM"/>
    </source>
</evidence>
<dbReference type="AlphaFoldDB" id="A0A249PFG6"/>
<keyword evidence="3" id="KW-1185">Reference proteome</keyword>
<keyword evidence="1" id="KW-1133">Transmembrane helix</keyword>
<gene>
    <name evidence="2" type="ORF">SJ05684_c30680</name>
</gene>
<dbReference type="Proteomes" id="UP000217211">
    <property type="component" value="Chromosome"/>
</dbReference>
<dbReference type="KEGG" id="esj:SJ05684_c30680"/>
<accession>A0A249PFG6</accession>
<proteinExistence type="predicted"/>
<reference evidence="2 3" key="1">
    <citation type="submission" date="2017-08" db="EMBL/GenBank/DDBJ databases">
        <title>Multipartite genome sequences of Sinorhizobium species nodulating soybeans.</title>
        <authorList>
            <person name="Tian C.F."/>
        </authorList>
    </citation>
    <scope>NUCLEOTIDE SEQUENCE [LARGE SCALE GENOMIC DNA]</scope>
    <source>
        <strain evidence="2 3">CCBAU 05684</strain>
    </source>
</reference>
<sequence>MPLLLVLLVVLLIAQIGFWDTLGALLGAAAMIVLFILIAVTAVAVAGYVVLRRFRRRP</sequence>
<evidence type="ECO:0000313" key="2">
    <source>
        <dbReference type="EMBL" id="ASY64492.1"/>
    </source>
</evidence>
<evidence type="ECO:0000256" key="1">
    <source>
        <dbReference type="SAM" id="Phobius"/>
    </source>
</evidence>
<dbReference type="RefSeq" id="WP_172901122.1">
    <property type="nucleotide sequence ID" value="NZ_AJQT01000025.1"/>
</dbReference>
<dbReference type="EMBL" id="CP023067">
    <property type="protein sequence ID" value="ASY64492.1"/>
    <property type="molecule type" value="Genomic_DNA"/>
</dbReference>
<organism evidence="2 3">
    <name type="scientific">Sinorhizobium sojae CCBAU 05684</name>
    <dbReference type="NCBI Taxonomy" id="716928"/>
    <lineage>
        <taxon>Bacteria</taxon>
        <taxon>Pseudomonadati</taxon>
        <taxon>Pseudomonadota</taxon>
        <taxon>Alphaproteobacteria</taxon>
        <taxon>Hyphomicrobiales</taxon>
        <taxon>Rhizobiaceae</taxon>
        <taxon>Sinorhizobium/Ensifer group</taxon>
        <taxon>Sinorhizobium</taxon>
    </lineage>
</organism>
<keyword evidence="1" id="KW-0812">Transmembrane</keyword>
<name>A0A249PFG6_9HYPH</name>